<keyword evidence="3" id="KW-1185">Reference proteome</keyword>
<evidence type="ECO:0000313" key="3">
    <source>
        <dbReference type="Proteomes" id="UP000266188"/>
    </source>
</evidence>
<dbReference type="EMBL" id="MVGC01000001">
    <property type="protein sequence ID" value="RJE27621.1"/>
    <property type="molecule type" value="Genomic_DNA"/>
</dbReference>
<dbReference type="Proteomes" id="UP000266188">
    <property type="component" value="Unassembled WGS sequence"/>
</dbReference>
<accession>A0A3A3AE80</accession>
<evidence type="ECO:0000256" key="1">
    <source>
        <dbReference type="SAM" id="MobiDB-lite"/>
    </source>
</evidence>
<reference evidence="3" key="1">
    <citation type="submission" date="2017-02" db="EMBL/GenBank/DDBJ databases">
        <authorList>
            <person name="Tafer H."/>
            <person name="Lopandic K."/>
        </authorList>
    </citation>
    <scope>NUCLEOTIDE SEQUENCE [LARGE SCALE GENOMIC DNA]</scope>
    <source>
        <strain evidence="3">CBS 366.77</strain>
    </source>
</reference>
<comment type="caution">
    <text evidence="2">The sequence shown here is derived from an EMBL/GenBank/DDBJ whole genome shotgun (WGS) entry which is preliminary data.</text>
</comment>
<dbReference type="OrthoDB" id="10031947at2759"/>
<dbReference type="AlphaFoldDB" id="A0A3A3AE80"/>
<protein>
    <submittedName>
        <fullName evidence="2">Uncharacterized protein</fullName>
    </submittedName>
</protein>
<gene>
    <name evidence="2" type="ORF">PHISCL_00046</name>
</gene>
<feature type="region of interest" description="Disordered" evidence="1">
    <location>
        <begin position="53"/>
        <end position="74"/>
    </location>
</feature>
<organism evidence="2 3">
    <name type="scientific">Aspergillus sclerotialis</name>
    <dbReference type="NCBI Taxonomy" id="2070753"/>
    <lineage>
        <taxon>Eukaryota</taxon>
        <taxon>Fungi</taxon>
        <taxon>Dikarya</taxon>
        <taxon>Ascomycota</taxon>
        <taxon>Pezizomycotina</taxon>
        <taxon>Eurotiomycetes</taxon>
        <taxon>Eurotiomycetidae</taxon>
        <taxon>Eurotiales</taxon>
        <taxon>Aspergillaceae</taxon>
        <taxon>Aspergillus</taxon>
        <taxon>Aspergillus subgen. Polypaecilum</taxon>
    </lineage>
</organism>
<sequence length="168" mass="18545">MKDARLPSIQFVARENLALFHKGLRSLSDTWWMAAVMTHLGRHALENTRIQESQEHLDQPGGSTAQSGAVVGSEPPIADLLNSSNAYYTPQQDSSALENPCNSEGNINYPDENFQGTGFSSELDYLLGRYDLASAEEGYFDNFFENFLDVNLPSSLGEQFLGDPHALV</sequence>
<proteinExistence type="predicted"/>
<evidence type="ECO:0000313" key="2">
    <source>
        <dbReference type="EMBL" id="RJE27621.1"/>
    </source>
</evidence>
<name>A0A3A3AE80_9EURO</name>
<dbReference type="STRING" id="2070753.A0A3A3AE80"/>